<name>A0A5C8PHE7_9HYPH</name>
<comment type="caution">
    <text evidence="1">The sequence shown here is derived from an EMBL/GenBank/DDBJ whole genome shotgun (WGS) entry which is preliminary data.</text>
</comment>
<organism evidence="1 2">
    <name type="scientific">Vineibacter terrae</name>
    <dbReference type="NCBI Taxonomy" id="2586908"/>
    <lineage>
        <taxon>Bacteria</taxon>
        <taxon>Pseudomonadati</taxon>
        <taxon>Pseudomonadota</taxon>
        <taxon>Alphaproteobacteria</taxon>
        <taxon>Hyphomicrobiales</taxon>
        <taxon>Vineibacter</taxon>
    </lineage>
</organism>
<proteinExistence type="predicted"/>
<gene>
    <name evidence="1" type="ORF">FHP25_24805</name>
</gene>
<evidence type="ECO:0000313" key="2">
    <source>
        <dbReference type="Proteomes" id="UP000321638"/>
    </source>
</evidence>
<sequence length="126" mass="14015">MQQACEATGVAVALEPGVAEIAAERRRQREVEGWTEAHDDEHARGEMAQAAACYAISAPIYDVRGAIPSRFGVPQPALKWPWGPEWWKPRSQLRNLERAGALIAAEIARIKRRRQTPIPPARPEAE</sequence>
<protein>
    <submittedName>
        <fullName evidence="1">Uncharacterized protein</fullName>
    </submittedName>
</protein>
<reference evidence="1 2" key="1">
    <citation type="submission" date="2019-06" db="EMBL/GenBank/DDBJ databases">
        <title>New taxonomy in bacterial strain CC-CFT640, isolated from vineyard.</title>
        <authorList>
            <person name="Lin S.-Y."/>
            <person name="Tsai C.-F."/>
            <person name="Young C.-C."/>
        </authorList>
    </citation>
    <scope>NUCLEOTIDE SEQUENCE [LARGE SCALE GENOMIC DNA]</scope>
    <source>
        <strain evidence="1 2">CC-CFT640</strain>
    </source>
</reference>
<evidence type="ECO:0000313" key="1">
    <source>
        <dbReference type="EMBL" id="TXL72611.1"/>
    </source>
</evidence>
<dbReference type="Proteomes" id="UP000321638">
    <property type="component" value="Unassembled WGS sequence"/>
</dbReference>
<dbReference type="EMBL" id="VDUZ01000032">
    <property type="protein sequence ID" value="TXL72611.1"/>
    <property type="molecule type" value="Genomic_DNA"/>
</dbReference>
<dbReference type="OrthoDB" id="983041at2"/>
<dbReference type="AlphaFoldDB" id="A0A5C8PHE7"/>
<keyword evidence="2" id="KW-1185">Reference proteome</keyword>
<accession>A0A5C8PHE7</accession>